<dbReference type="Gene3D" id="3.40.50.2000">
    <property type="entry name" value="Glycogen Phosphorylase B"/>
    <property type="match status" value="2"/>
</dbReference>
<dbReference type="EMBL" id="BSEV01000001">
    <property type="protein sequence ID" value="GLK07612.1"/>
    <property type="molecule type" value="Genomic_DNA"/>
</dbReference>
<dbReference type="RefSeq" id="WP_271216139.1">
    <property type="nucleotide sequence ID" value="NZ_BAAAVD010000033.1"/>
</dbReference>
<proteinExistence type="predicted"/>
<organism evidence="5 6">
    <name type="scientific">Streptosporangium carneum</name>
    <dbReference type="NCBI Taxonomy" id="47481"/>
    <lineage>
        <taxon>Bacteria</taxon>
        <taxon>Bacillati</taxon>
        <taxon>Actinomycetota</taxon>
        <taxon>Actinomycetes</taxon>
        <taxon>Streptosporangiales</taxon>
        <taxon>Streptosporangiaceae</taxon>
        <taxon>Streptosporangium</taxon>
    </lineage>
</organism>
<feature type="domain" description="Glycosyltransferase subfamily 4-like N-terminal" evidence="4">
    <location>
        <begin position="150"/>
        <end position="325"/>
    </location>
</feature>
<evidence type="ECO:0000259" key="4">
    <source>
        <dbReference type="Pfam" id="PF13579"/>
    </source>
</evidence>
<feature type="domain" description="Glycosyl transferase family 1" evidence="3">
    <location>
        <begin position="339"/>
        <end position="511"/>
    </location>
</feature>
<evidence type="ECO:0000256" key="1">
    <source>
        <dbReference type="ARBA" id="ARBA00022676"/>
    </source>
</evidence>
<dbReference type="PANTHER" id="PTHR12526:SF600">
    <property type="entry name" value="GLYCOSYL TRANSFERASE GROUP 1"/>
    <property type="match status" value="1"/>
</dbReference>
<reference evidence="5" key="2">
    <citation type="submission" date="2023-01" db="EMBL/GenBank/DDBJ databases">
        <authorList>
            <person name="Sun Q."/>
            <person name="Evtushenko L."/>
        </authorList>
    </citation>
    <scope>NUCLEOTIDE SEQUENCE</scope>
    <source>
        <strain evidence="5">VKM Ac-2007</strain>
    </source>
</reference>
<reference evidence="5" key="1">
    <citation type="journal article" date="2014" name="Int. J. Syst. Evol. Microbiol.">
        <title>Complete genome sequence of Corynebacterium casei LMG S-19264T (=DSM 44701T), isolated from a smear-ripened cheese.</title>
        <authorList>
            <consortium name="US DOE Joint Genome Institute (JGI-PGF)"/>
            <person name="Walter F."/>
            <person name="Albersmeier A."/>
            <person name="Kalinowski J."/>
            <person name="Ruckert C."/>
        </authorList>
    </citation>
    <scope>NUCLEOTIDE SEQUENCE</scope>
    <source>
        <strain evidence="5">VKM Ac-2007</strain>
    </source>
</reference>
<evidence type="ECO:0000313" key="5">
    <source>
        <dbReference type="EMBL" id="GLK07612.1"/>
    </source>
</evidence>
<dbReference type="CDD" id="cd03794">
    <property type="entry name" value="GT4_WbuB-like"/>
    <property type="match status" value="1"/>
</dbReference>
<evidence type="ECO:0000256" key="2">
    <source>
        <dbReference type="ARBA" id="ARBA00022679"/>
    </source>
</evidence>
<keyword evidence="1" id="KW-0328">Glycosyltransferase</keyword>
<dbReference type="Pfam" id="PF13579">
    <property type="entry name" value="Glyco_trans_4_4"/>
    <property type="match status" value="1"/>
</dbReference>
<keyword evidence="2" id="KW-0808">Transferase</keyword>
<dbReference type="Pfam" id="PF00534">
    <property type="entry name" value="Glycos_transf_1"/>
    <property type="match status" value="1"/>
</dbReference>
<gene>
    <name evidence="5" type="ORF">GCM10017600_10170</name>
</gene>
<dbReference type="AlphaFoldDB" id="A0A9W6HX05"/>
<dbReference type="InterPro" id="IPR001296">
    <property type="entry name" value="Glyco_trans_1"/>
</dbReference>
<name>A0A9W6HX05_9ACTN</name>
<dbReference type="PANTHER" id="PTHR12526">
    <property type="entry name" value="GLYCOSYLTRANSFERASE"/>
    <property type="match status" value="1"/>
</dbReference>
<dbReference type="Proteomes" id="UP001143474">
    <property type="component" value="Unassembled WGS sequence"/>
</dbReference>
<accession>A0A9W6HX05</accession>
<keyword evidence="6" id="KW-1185">Reference proteome</keyword>
<comment type="caution">
    <text evidence="5">The sequence shown here is derived from an EMBL/GenBank/DDBJ whole genome shotgun (WGS) entry which is preliminary data.</text>
</comment>
<evidence type="ECO:0000313" key="6">
    <source>
        <dbReference type="Proteomes" id="UP001143474"/>
    </source>
</evidence>
<evidence type="ECO:0000259" key="3">
    <source>
        <dbReference type="Pfam" id="PF00534"/>
    </source>
</evidence>
<dbReference type="SUPFAM" id="SSF53756">
    <property type="entry name" value="UDP-Glycosyltransferase/glycogen phosphorylase"/>
    <property type="match status" value="1"/>
</dbReference>
<dbReference type="GO" id="GO:0016757">
    <property type="term" value="F:glycosyltransferase activity"/>
    <property type="evidence" value="ECO:0007669"/>
    <property type="project" value="UniProtKB-KW"/>
</dbReference>
<protein>
    <submittedName>
        <fullName evidence="5">Glycosyltransferase WbuB</fullName>
    </submittedName>
</protein>
<dbReference type="InterPro" id="IPR028098">
    <property type="entry name" value="Glyco_trans_4-like_N"/>
</dbReference>
<sequence length="535" mass="58141">MSGLLRGFAKHPVIVSRIVVTKVKSDPVRVAQAAAETLPPKLRPVVGRFAWPAARRARLVVRKLGMRVVKGPWAEAKEHFDAGRMSEAVAVLQTHTRYPFVKRRATYYAGELAAIQPNPIPPKEKVIVGERVQGRVLHCVTNALPYTQAGYTVRTHRIVTAQKAAGLDPHIVTSWGWPMMQGHADATPYEEIDGIPYHRLIPDGGDVPFESHGRMLRGAAEVTELVRTLRPQVLHAATDHRNGSVALAVRERTGTPMVYEVRGFLEETWASRDPKRVGSQRHVLQRDREAFIMRSADAVVTLAETMATEIVERGVPREKIFLAPNAVDDSLLTAEYDGEAFRSAYGIEPGEIIMGSVSSIVAYEGFATMINAAALLRDQGAPIKVLLVGDGAERAALLEQVEELGLGDVAILPGRVGPDEALQAQAAIDIFVCPREDLRVCRLVTPLKPVEAMALGKPVVLSDLPALSELVGTGGAGLLVPAGDPQALAEALAALRDDPERRAAMGEAGRAEVAAKRTWSRVAETYRDLYRSLTD</sequence>